<reference evidence="1" key="1">
    <citation type="submission" date="2021-06" db="EMBL/GenBank/DDBJ databases">
        <title>Bradyrhizobium sp. S2-11-2 Genome sequencing.</title>
        <authorList>
            <person name="Jin L."/>
        </authorList>
    </citation>
    <scope>NUCLEOTIDE SEQUENCE</scope>
    <source>
        <strain evidence="1">S2-11-2</strain>
    </source>
</reference>
<dbReference type="RefSeq" id="WP_215613561.1">
    <property type="nucleotide sequence ID" value="NZ_CP076135.1"/>
</dbReference>
<evidence type="ECO:0000313" key="1">
    <source>
        <dbReference type="EMBL" id="QWG17948.1"/>
    </source>
</evidence>
<proteinExistence type="predicted"/>
<gene>
    <name evidence="1" type="ORF">KMZ68_23850</name>
</gene>
<accession>A0A975NMK9</accession>
<organism evidence="1 2">
    <name type="scientific">Bradyrhizobium sediminis</name>
    <dbReference type="NCBI Taxonomy" id="2840469"/>
    <lineage>
        <taxon>Bacteria</taxon>
        <taxon>Pseudomonadati</taxon>
        <taxon>Pseudomonadota</taxon>
        <taxon>Alphaproteobacteria</taxon>
        <taxon>Hyphomicrobiales</taxon>
        <taxon>Nitrobacteraceae</taxon>
        <taxon>Bradyrhizobium</taxon>
    </lineage>
</organism>
<dbReference type="KEGG" id="bsei:KMZ68_23850"/>
<dbReference type="Proteomes" id="UP000680805">
    <property type="component" value="Chromosome"/>
</dbReference>
<sequence length="58" mass="6035">MIKQKACAAGPGKPKATIPGDTLHIAGKLRHFCNSDGSIQREIQPNFAFCAGLSGSGH</sequence>
<protein>
    <submittedName>
        <fullName evidence="1">Uncharacterized protein</fullName>
    </submittedName>
</protein>
<dbReference type="AlphaFoldDB" id="A0A975NMK9"/>
<evidence type="ECO:0000313" key="2">
    <source>
        <dbReference type="Proteomes" id="UP000680805"/>
    </source>
</evidence>
<dbReference type="EMBL" id="CP076135">
    <property type="protein sequence ID" value="QWG17948.1"/>
    <property type="molecule type" value="Genomic_DNA"/>
</dbReference>
<name>A0A975NMK9_9BRAD</name>